<keyword evidence="2" id="KW-1185">Reference proteome</keyword>
<reference evidence="1 2" key="1">
    <citation type="journal article" date="2020" name="Mol. Plant">
        <title>The Chromosome-Based Rubber Tree Genome Provides New Insights into Spurge Genome Evolution and Rubber Biosynthesis.</title>
        <authorList>
            <person name="Liu J."/>
            <person name="Shi C."/>
            <person name="Shi C.C."/>
            <person name="Li W."/>
            <person name="Zhang Q.J."/>
            <person name="Zhang Y."/>
            <person name="Li K."/>
            <person name="Lu H.F."/>
            <person name="Shi C."/>
            <person name="Zhu S.T."/>
            <person name="Xiao Z.Y."/>
            <person name="Nan H."/>
            <person name="Yue Y."/>
            <person name="Zhu X.G."/>
            <person name="Wu Y."/>
            <person name="Hong X.N."/>
            <person name="Fan G.Y."/>
            <person name="Tong Y."/>
            <person name="Zhang D."/>
            <person name="Mao C.L."/>
            <person name="Liu Y.L."/>
            <person name="Hao S.J."/>
            <person name="Liu W.Q."/>
            <person name="Lv M.Q."/>
            <person name="Zhang H.B."/>
            <person name="Liu Y."/>
            <person name="Hu-Tang G.R."/>
            <person name="Wang J.P."/>
            <person name="Wang J.H."/>
            <person name="Sun Y.H."/>
            <person name="Ni S.B."/>
            <person name="Chen W.B."/>
            <person name="Zhang X.C."/>
            <person name="Jiao Y.N."/>
            <person name="Eichler E.E."/>
            <person name="Li G.H."/>
            <person name="Liu X."/>
            <person name="Gao L.Z."/>
        </authorList>
    </citation>
    <scope>NUCLEOTIDE SEQUENCE [LARGE SCALE GENOMIC DNA]</scope>
    <source>
        <strain evidence="2">cv. GT1</strain>
        <tissue evidence="1">Leaf</tissue>
    </source>
</reference>
<dbReference type="EMBL" id="JAAGAX010000016">
    <property type="protein sequence ID" value="KAF2287953.1"/>
    <property type="molecule type" value="Genomic_DNA"/>
</dbReference>
<dbReference type="AlphaFoldDB" id="A0A6A6KIQ9"/>
<accession>A0A6A6KIQ9</accession>
<name>A0A6A6KIQ9_HEVBR</name>
<gene>
    <name evidence="1" type="ORF">GH714_003438</name>
</gene>
<evidence type="ECO:0000313" key="1">
    <source>
        <dbReference type="EMBL" id="KAF2287953.1"/>
    </source>
</evidence>
<evidence type="ECO:0000313" key="2">
    <source>
        <dbReference type="Proteomes" id="UP000467840"/>
    </source>
</evidence>
<comment type="caution">
    <text evidence="1">The sequence shown here is derived from an EMBL/GenBank/DDBJ whole genome shotgun (WGS) entry which is preliminary data.</text>
</comment>
<protein>
    <submittedName>
        <fullName evidence="1">Uncharacterized protein</fullName>
    </submittedName>
</protein>
<dbReference type="Proteomes" id="UP000467840">
    <property type="component" value="Chromosome 8"/>
</dbReference>
<sequence>MKIWLLIYQGNSFGLTFSIASTPMEPLKVANSTDEKGEAIVIPESLEGDVRGHSFKDCEAFSNDGVEDICVDSMPYGDWLRASPQSKSHSGI</sequence>
<proteinExistence type="predicted"/>
<organism evidence="1 2">
    <name type="scientific">Hevea brasiliensis</name>
    <name type="common">Para rubber tree</name>
    <name type="synonym">Siphonia brasiliensis</name>
    <dbReference type="NCBI Taxonomy" id="3981"/>
    <lineage>
        <taxon>Eukaryota</taxon>
        <taxon>Viridiplantae</taxon>
        <taxon>Streptophyta</taxon>
        <taxon>Embryophyta</taxon>
        <taxon>Tracheophyta</taxon>
        <taxon>Spermatophyta</taxon>
        <taxon>Magnoliopsida</taxon>
        <taxon>eudicotyledons</taxon>
        <taxon>Gunneridae</taxon>
        <taxon>Pentapetalae</taxon>
        <taxon>rosids</taxon>
        <taxon>fabids</taxon>
        <taxon>Malpighiales</taxon>
        <taxon>Euphorbiaceae</taxon>
        <taxon>Crotonoideae</taxon>
        <taxon>Micrandreae</taxon>
        <taxon>Hevea</taxon>
    </lineage>
</organism>